<dbReference type="InterPro" id="IPR009075">
    <property type="entry name" value="AcylCo_DH/oxidase_C"/>
</dbReference>
<dbReference type="OrthoDB" id="9769473at2"/>
<comment type="similarity">
    <text evidence="2 6">Belongs to the acyl-CoA dehydrogenase family.</text>
</comment>
<gene>
    <name evidence="10" type="ORF">ACG33_11800</name>
</gene>
<comment type="cofactor">
    <cofactor evidence="1 6">
        <name>FAD</name>
        <dbReference type="ChEBI" id="CHEBI:57692"/>
    </cofactor>
</comment>
<protein>
    <recommendedName>
        <fullName evidence="12">Acyl-CoA dehydrogenase</fullName>
    </recommendedName>
</protein>
<keyword evidence="4 6" id="KW-0274">FAD</keyword>
<keyword evidence="11" id="KW-1185">Reference proteome</keyword>
<dbReference type="PANTHER" id="PTHR43292">
    <property type="entry name" value="ACYL-COA DEHYDROGENASE"/>
    <property type="match status" value="1"/>
</dbReference>
<feature type="domain" description="Acyl-CoA dehydrogenase/oxidase C-terminal" evidence="7">
    <location>
        <begin position="235"/>
        <end position="375"/>
    </location>
</feature>
<evidence type="ECO:0000256" key="1">
    <source>
        <dbReference type="ARBA" id="ARBA00001974"/>
    </source>
</evidence>
<dbReference type="RefSeq" id="WP_066921435.1">
    <property type="nucleotide sequence ID" value="NZ_CP011971.1"/>
</dbReference>
<dbReference type="SUPFAM" id="SSF47203">
    <property type="entry name" value="Acyl-CoA dehydrogenase C-terminal domain-like"/>
    <property type="match status" value="1"/>
</dbReference>
<evidence type="ECO:0000256" key="3">
    <source>
        <dbReference type="ARBA" id="ARBA00022630"/>
    </source>
</evidence>
<dbReference type="Gene3D" id="2.40.110.10">
    <property type="entry name" value="Butyryl-CoA Dehydrogenase, subunit A, domain 2"/>
    <property type="match status" value="1"/>
</dbReference>
<evidence type="ECO:0000256" key="5">
    <source>
        <dbReference type="ARBA" id="ARBA00023002"/>
    </source>
</evidence>
<feature type="domain" description="Acyl-CoA dehydrogenase/oxidase N-terminal" evidence="9">
    <location>
        <begin position="7"/>
        <end position="126"/>
    </location>
</feature>
<evidence type="ECO:0000313" key="10">
    <source>
        <dbReference type="EMBL" id="AMN47768.1"/>
    </source>
</evidence>
<dbReference type="InterPro" id="IPR006091">
    <property type="entry name" value="Acyl-CoA_Oxase/DH_mid-dom"/>
</dbReference>
<proteinExistence type="inferred from homology"/>
<dbReference type="Pfam" id="PF02770">
    <property type="entry name" value="Acyl-CoA_dh_M"/>
    <property type="match status" value="1"/>
</dbReference>
<dbReference type="EMBL" id="CP011971">
    <property type="protein sequence ID" value="AMN47768.1"/>
    <property type="molecule type" value="Genomic_DNA"/>
</dbReference>
<name>A0A127FDS2_STEDE</name>
<dbReference type="InterPro" id="IPR013786">
    <property type="entry name" value="AcylCoA_DH/ox_N"/>
</dbReference>
<dbReference type="InterPro" id="IPR009100">
    <property type="entry name" value="AcylCoA_DH/oxidase_NM_dom_sf"/>
</dbReference>
<evidence type="ECO:0000259" key="7">
    <source>
        <dbReference type="Pfam" id="PF00441"/>
    </source>
</evidence>
<evidence type="ECO:0000256" key="6">
    <source>
        <dbReference type="RuleBase" id="RU362125"/>
    </source>
</evidence>
<feature type="domain" description="Acyl-CoA oxidase/dehydrogenase middle" evidence="8">
    <location>
        <begin position="130"/>
        <end position="222"/>
    </location>
</feature>
<dbReference type="InterPro" id="IPR036250">
    <property type="entry name" value="AcylCo_DH-like_C"/>
</dbReference>
<evidence type="ECO:0008006" key="12">
    <source>
        <dbReference type="Google" id="ProtNLM"/>
    </source>
</evidence>
<evidence type="ECO:0000313" key="11">
    <source>
        <dbReference type="Proteomes" id="UP000070250"/>
    </source>
</evidence>
<dbReference type="InterPro" id="IPR037069">
    <property type="entry name" value="AcylCoA_DH/ox_N_sf"/>
</dbReference>
<dbReference type="Gene3D" id="1.10.540.10">
    <property type="entry name" value="Acyl-CoA dehydrogenase/oxidase, N-terminal domain"/>
    <property type="match status" value="1"/>
</dbReference>
<evidence type="ECO:0000259" key="9">
    <source>
        <dbReference type="Pfam" id="PF02771"/>
    </source>
</evidence>
<evidence type="ECO:0000259" key="8">
    <source>
        <dbReference type="Pfam" id="PF02770"/>
    </source>
</evidence>
<dbReference type="InterPro" id="IPR046373">
    <property type="entry name" value="Acyl-CoA_Oxase/DH_mid-dom_sf"/>
</dbReference>
<keyword evidence="5 6" id="KW-0560">Oxidoreductase</keyword>
<organism evidence="10 11">
    <name type="scientific">Steroidobacter denitrificans</name>
    <dbReference type="NCBI Taxonomy" id="465721"/>
    <lineage>
        <taxon>Bacteria</taxon>
        <taxon>Pseudomonadati</taxon>
        <taxon>Pseudomonadota</taxon>
        <taxon>Gammaproteobacteria</taxon>
        <taxon>Steroidobacterales</taxon>
        <taxon>Steroidobacteraceae</taxon>
        <taxon>Steroidobacter</taxon>
    </lineage>
</organism>
<dbReference type="KEGG" id="sdf:ACG33_11800"/>
<dbReference type="Pfam" id="PF02771">
    <property type="entry name" value="Acyl-CoA_dh_N"/>
    <property type="match status" value="1"/>
</dbReference>
<sequence length="382" mass="41336">MEFGWPEEALAFRNEISVFLDRELPPWWDIGVNTLTAAAGTPHHEFCREFCAKLAKHGYLTPHWPTEHGGRNAGAWELFALSEVLSAYGDPRGQQYMNVNWIGPAIMRYGTPEQKTHFLGGMSRGEIQFCQGFSEPDAGSDLAALRTSASRDGEDYLINGQKVWTSYALTADFCFLVVRTDPASRGPAGLSVLLVPMNLPGLTVRPIPNLMDHGFCELFFDDLRVPVSSRLGPQGEGWKVAMDALAFERIGMARFARALRLLDELIARLHGSGELSTPAVAEKVGRAIAACHAARAIAYRVIDARARSLPPGPEANLARLASNWAEQFAVDVIFELSPDALQAGSLADEALKSALPSGHATGSIEVNLGIIAKRALGLTGGA</sequence>
<dbReference type="PANTHER" id="PTHR43292:SF4">
    <property type="entry name" value="ACYL-COA DEHYDROGENASE FADE34"/>
    <property type="match status" value="1"/>
</dbReference>
<dbReference type="STRING" id="465721.ACG33_11800"/>
<dbReference type="GO" id="GO:0005886">
    <property type="term" value="C:plasma membrane"/>
    <property type="evidence" value="ECO:0007669"/>
    <property type="project" value="TreeGrafter"/>
</dbReference>
<evidence type="ECO:0000256" key="2">
    <source>
        <dbReference type="ARBA" id="ARBA00009347"/>
    </source>
</evidence>
<dbReference type="Gene3D" id="1.20.140.10">
    <property type="entry name" value="Butyryl-CoA Dehydrogenase, subunit A, domain 3"/>
    <property type="match status" value="1"/>
</dbReference>
<dbReference type="AlphaFoldDB" id="A0A127FDS2"/>
<dbReference type="InterPro" id="IPR052161">
    <property type="entry name" value="Mycobact_Acyl-CoA_DH"/>
</dbReference>
<reference evidence="10 11" key="1">
    <citation type="submission" date="2015-06" db="EMBL/GenBank/DDBJ databases">
        <title>A Comprehensive Approach to Explore the Metabolic and Phylogenetic Diversity of Bacterial Steroid Degradation in the Environment: Testosterone as an Example.</title>
        <authorList>
            <person name="Yang F.-C."/>
            <person name="Chen Y.-L."/>
            <person name="Yu C.-P."/>
            <person name="Tang S.-L."/>
            <person name="Wang P.-H."/>
            <person name="Ismail W."/>
            <person name="Wang C.-H."/>
            <person name="Yang C.-Y."/>
            <person name="Chiang Y.-R."/>
        </authorList>
    </citation>
    <scope>NUCLEOTIDE SEQUENCE [LARGE SCALE GENOMIC DNA]</scope>
    <source>
        <strain evidence="10 11">DSM 18526</strain>
    </source>
</reference>
<dbReference type="GO" id="GO:0016627">
    <property type="term" value="F:oxidoreductase activity, acting on the CH-CH group of donors"/>
    <property type="evidence" value="ECO:0007669"/>
    <property type="project" value="InterPro"/>
</dbReference>
<keyword evidence="3 6" id="KW-0285">Flavoprotein</keyword>
<dbReference type="Pfam" id="PF00441">
    <property type="entry name" value="Acyl-CoA_dh_1"/>
    <property type="match status" value="1"/>
</dbReference>
<evidence type="ECO:0000256" key="4">
    <source>
        <dbReference type="ARBA" id="ARBA00022827"/>
    </source>
</evidence>
<dbReference type="GO" id="GO:0050660">
    <property type="term" value="F:flavin adenine dinucleotide binding"/>
    <property type="evidence" value="ECO:0007669"/>
    <property type="project" value="InterPro"/>
</dbReference>
<dbReference type="SUPFAM" id="SSF56645">
    <property type="entry name" value="Acyl-CoA dehydrogenase NM domain-like"/>
    <property type="match status" value="1"/>
</dbReference>
<dbReference type="Proteomes" id="UP000070250">
    <property type="component" value="Chromosome"/>
</dbReference>
<accession>A0A127FDS2</accession>